<accession>A0A2P6NGB4</accession>
<dbReference type="Gene3D" id="3.30.2130.10">
    <property type="entry name" value="VC0802-like"/>
    <property type="match status" value="2"/>
</dbReference>
<dbReference type="InterPro" id="IPR051719">
    <property type="entry name" value="CASTOR_mTORC1"/>
</dbReference>
<feature type="domain" description="CASTOR ACT" evidence="1">
    <location>
        <begin position="44"/>
        <end position="106"/>
    </location>
</feature>
<dbReference type="AlphaFoldDB" id="A0A2P6NGB4"/>
<dbReference type="STRING" id="1890364.A0A2P6NGB4"/>
<comment type="caution">
    <text evidence="2">The sequence shown here is derived from an EMBL/GenBank/DDBJ whole genome shotgun (WGS) entry which is preliminary data.</text>
</comment>
<dbReference type="EMBL" id="MDYQ01000092">
    <property type="protein sequence ID" value="PRP82990.1"/>
    <property type="molecule type" value="Genomic_DNA"/>
</dbReference>
<evidence type="ECO:0000259" key="1">
    <source>
        <dbReference type="Pfam" id="PF13840"/>
    </source>
</evidence>
<gene>
    <name evidence="2" type="ORF">PROFUN_09941</name>
</gene>
<keyword evidence="3" id="KW-1185">Reference proteome</keyword>
<dbReference type="InParanoid" id="A0A2P6NGB4"/>
<evidence type="ECO:0000313" key="3">
    <source>
        <dbReference type="Proteomes" id="UP000241769"/>
    </source>
</evidence>
<evidence type="ECO:0000313" key="2">
    <source>
        <dbReference type="EMBL" id="PRP82990.1"/>
    </source>
</evidence>
<dbReference type="Pfam" id="PF13840">
    <property type="entry name" value="ACT_7"/>
    <property type="match status" value="2"/>
</dbReference>
<proteinExistence type="predicted"/>
<dbReference type="PANTHER" id="PTHR31131">
    <property type="entry name" value="CHROMOSOME 1, WHOLE GENOME SHOTGUN SEQUENCE"/>
    <property type="match status" value="1"/>
</dbReference>
<organism evidence="2 3">
    <name type="scientific">Planoprotostelium fungivorum</name>
    <dbReference type="NCBI Taxonomy" id="1890364"/>
    <lineage>
        <taxon>Eukaryota</taxon>
        <taxon>Amoebozoa</taxon>
        <taxon>Evosea</taxon>
        <taxon>Variosea</taxon>
        <taxon>Cavosteliida</taxon>
        <taxon>Cavosteliaceae</taxon>
        <taxon>Planoprotostelium</taxon>
    </lineage>
</organism>
<name>A0A2P6NGB4_9EUKA</name>
<feature type="domain" description="CASTOR ACT" evidence="1">
    <location>
        <begin position="212"/>
        <end position="271"/>
    </location>
</feature>
<dbReference type="PANTHER" id="PTHR31131:SF6">
    <property type="entry name" value="CASTOR ACT DOMAIN-CONTAINING PROTEIN"/>
    <property type="match status" value="1"/>
</dbReference>
<sequence length="277" mass="30691">MRLICHRGTNFLSYTETDEEVSIIVDEDSLARLQQVLRDEAKVAPKCWSALRVYEGASAINIVGLVSHLSAPLYRENLDSVYLSTFLTDLIMVPEEERDVAVKLLEGICKKGEEKMTIHDISSLPPPPMDTKSVNKTVTINTLPHRLVIAYFDATPQNVETITHSLLRQFFFPPSQERIFSFTSSLGEITLLVNADSLHTFPSGLLSTNRATWKAIQVQDSGTAFSGANVHVFSRILAGAGVSIYYLSTANSDYILVPEESIDDALTALRSRLNIVT</sequence>
<reference evidence="2 3" key="1">
    <citation type="journal article" date="2018" name="Genome Biol. Evol.">
        <title>Multiple Roots of Fruiting Body Formation in Amoebozoa.</title>
        <authorList>
            <person name="Hillmann F."/>
            <person name="Forbes G."/>
            <person name="Novohradska S."/>
            <person name="Ferling I."/>
            <person name="Riege K."/>
            <person name="Groth M."/>
            <person name="Westermann M."/>
            <person name="Marz M."/>
            <person name="Spaller T."/>
            <person name="Winckler T."/>
            <person name="Schaap P."/>
            <person name="Glockner G."/>
        </authorList>
    </citation>
    <scope>NUCLEOTIDE SEQUENCE [LARGE SCALE GENOMIC DNA]</scope>
    <source>
        <strain evidence="2 3">Jena</strain>
    </source>
</reference>
<dbReference type="InterPro" id="IPR045865">
    <property type="entry name" value="ACT-like_dom_sf"/>
</dbReference>
<dbReference type="SUPFAM" id="SSF55021">
    <property type="entry name" value="ACT-like"/>
    <property type="match status" value="2"/>
</dbReference>
<protein>
    <submittedName>
        <fullName evidence="2">GATS-like protein 1</fullName>
    </submittedName>
</protein>
<dbReference type="Proteomes" id="UP000241769">
    <property type="component" value="Unassembled WGS sequence"/>
</dbReference>
<dbReference type="OrthoDB" id="58529at2759"/>
<dbReference type="InterPro" id="IPR027795">
    <property type="entry name" value="CASTOR_ACT_dom"/>
</dbReference>